<reference evidence="1" key="1">
    <citation type="journal article" date="2021" name="Environ. Microbiol.">
        <title>Gene family expansions and transcriptome signatures uncover fungal adaptations to wood decay.</title>
        <authorList>
            <person name="Hage H."/>
            <person name="Miyauchi S."/>
            <person name="Viragh M."/>
            <person name="Drula E."/>
            <person name="Min B."/>
            <person name="Chaduli D."/>
            <person name="Navarro D."/>
            <person name="Favel A."/>
            <person name="Norest M."/>
            <person name="Lesage-Meessen L."/>
            <person name="Balint B."/>
            <person name="Merenyi Z."/>
            <person name="de Eugenio L."/>
            <person name="Morin E."/>
            <person name="Martinez A.T."/>
            <person name="Baldrian P."/>
            <person name="Stursova M."/>
            <person name="Martinez M.J."/>
            <person name="Novotny C."/>
            <person name="Magnuson J.K."/>
            <person name="Spatafora J.W."/>
            <person name="Maurice S."/>
            <person name="Pangilinan J."/>
            <person name="Andreopoulos W."/>
            <person name="LaButti K."/>
            <person name="Hundley H."/>
            <person name="Na H."/>
            <person name="Kuo A."/>
            <person name="Barry K."/>
            <person name="Lipzen A."/>
            <person name="Henrissat B."/>
            <person name="Riley R."/>
            <person name="Ahrendt S."/>
            <person name="Nagy L.G."/>
            <person name="Grigoriev I.V."/>
            <person name="Martin F."/>
            <person name="Rosso M.N."/>
        </authorList>
    </citation>
    <scope>NUCLEOTIDE SEQUENCE</scope>
    <source>
        <strain evidence="1">CBS 384.51</strain>
    </source>
</reference>
<evidence type="ECO:0000313" key="2">
    <source>
        <dbReference type="Proteomes" id="UP001055072"/>
    </source>
</evidence>
<proteinExistence type="predicted"/>
<gene>
    <name evidence="1" type="ORF">BDY19DRAFT_979607</name>
</gene>
<evidence type="ECO:0000313" key="1">
    <source>
        <dbReference type="EMBL" id="KAI0083302.1"/>
    </source>
</evidence>
<dbReference type="Proteomes" id="UP001055072">
    <property type="component" value="Unassembled WGS sequence"/>
</dbReference>
<name>A0ACB8TMU8_9APHY</name>
<dbReference type="EMBL" id="MU274974">
    <property type="protein sequence ID" value="KAI0083302.1"/>
    <property type="molecule type" value="Genomic_DNA"/>
</dbReference>
<keyword evidence="2" id="KW-1185">Reference proteome</keyword>
<feature type="non-terminal residue" evidence="1">
    <location>
        <position position="52"/>
    </location>
</feature>
<protein>
    <submittedName>
        <fullName evidence="1">Uncharacterized protein</fullName>
    </submittedName>
</protein>
<sequence>MRTSRRQCDRVNLNIVITPKPIDSRYLWKFIVIPMLAREHVCATLSVHWQWI</sequence>
<accession>A0ACB8TMU8</accession>
<organism evidence="1 2">
    <name type="scientific">Irpex rosettiformis</name>
    <dbReference type="NCBI Taxonomy" id="378272"/>
    <lineage>
        <taxon>Eukaryota</taxon>
        <taxon>Fungi</taxon>
        <taxon>Dikarya</taxon>
        <taxon>Basidiomycota</taxon>
        <taxon>Agaricomycotina</taxon>
        <taxon>Agaricomycetes</taxon>
        <taxon>Polyporales</taxon>
        <taxon>Irpicaceae</taxon>
        <taxon>Irpex</taxon>
    </lineage>
</organism>
<comment type="caution">
    <text evidence="1">The sequence shown here is derived from an EMBL/GenBank/DDBJ whole genome shotgun (WGS) entry which is preliminary data.</text>
</comment>